<gene>
    <name evidence="19" type="ORF">SteCoe_887</name>
</gene>
<dbReference type="Gene3D" id="1.10.510.10">
    <property type="entry name" value="Transferase(Phosphotransferase) domain 1"/>
    <property type="match status" value="1"/>
</dbReference>
<dbReference type="PROSITE" id="PS00018">
    <property type="entry name" value="EF_HAND_1"/>
    <property type="match status" value="1"/>
</dbReference>
<dbReference type="CDD" id="cd00051">
    <property type="entry name" value="EFh"/>
    <property type="match status" value="2"/>
</dbReference>
<dbReference type="Pfam" id="PF13499">
    <property type="entry name" value="EF-hand_7"/>
    <property type="match status" value="2"/>
</dbReference>
<feature type="domain" description="EF-hand" evidence="18">
    <location>
        <begin position="448"/>
        <end position="481"/>
    </location>
</feature>
<dbReference type="FunFam" id="1.10.510.10:FF:000571">
    <property type="entry name" value="Maternal embryonic leucine zipper kinase"/>
    <property type="match status" value="1"/>
</dbReference>
<keyword evidence="8 15" id="KW-0547">Nucleotide-binding</keyword>
<keyword evidence="6" id="KW-0479">Metal-binding</keyword>
<keyword evidence="7" id="KW-0677">Repeat</keyword>
<evidence type="ECO:0000256" key="11">
    <source>
        <dbReference type="ARBA" id="ARBA00022840"/>
    </source>
</evidence>
<evidence type="ECO:0000259" key="17">
    <source>
        <dbReference type="PROSITE" id="PS50011"/>
    </source>
</evidence>
<dbReference type="Pfam" id="PF00069">
    <property type="entry name" value="Pkinase"/>
    <property type="match status" value="1"/>
</dbReference>
<evidence type="ECO:0000256" key="12">
    <source>
        <dbReference type="ARBA" id="ARBA00024334"/>
    </source>
</evidence>
<evidence type="ECO:0000256" key="4">
    <source>
        <dbReference type="ARBA" id="ARBA00022527"/>
    </source>
</evidence>
<feature type="domain" description="Protein kinase" evidence="17">
    <location>
        <begin position="39"/>
        <end position="296"/>
    </location>
</feature>
<reference evidence="19 20" key="1">
    <citation type="submission" date="2016-11" db="EMBL/GenBank/DDBJ databases">
        <title>The macronuclear genome of Stentor coeruleus: a giant cell with tiny introns.</title>
        <authorList>
            <person name="Slabodnick M."/>
            <person name="Ruby J.G."/>
            <person name="Reiff S.B."/>
            <person name="Swart E.C."/>
            <person name="Gosai S."/>
            <person name="Prabakaran S."/>
            <person name="Witkowska E."/>
            <person name="Larue G.E."/>
            <person name="Fisher S."/>
            <person name="Freeman R.M."/>
            <person name="Gunawardena J."/>
            <person name="Chu W."/>
            <person name="Stover N.A."/>
            <person name="Gregory B.D."/>
            <person name="Nowacki M."/>
            <person name="Derisi J."/>
            <person name="Roy S.W."/>
            <person name="Marshall W.F."/>
            <person name="Sood P."/>
        </authorList>
    </citation>
    <scope>NUCLEOTIDE SEQUENCE [LARGE SCALE GENOMIC DNA]</scope>
    <source>
        <strain evidence="19">WM001</strain>
    </source>
</reference>
<feature type="domain" description="EF-hand" evidence="18">
    <location>
        <begin position="341"/>
        <end position="376"/>
    </location>
</feature>
<accession>A0A1R2D344</accession>
<comment type="caution">
    <text evidence="19">The sequence shown here is derived from an EMBL/GenBank/DDBJ whole genome shotgun (WGS) entry which is preliminary data.</text>
</comment>
<keyword evidence="20" id="KW-1185">Reference proteome</keyword>
<dbReference type="SUPFAM" id="SSF47473">
    <property type="entry name" value="EF-hand"/>
    <property type="match status" value="1"/>
</dbReference>
<evidence type="ECO:0000256" key="10">
    <source>
        <dbReference type="ARBA" id="ARBA00022837"/>
    </source>
</evidence>
<dbReference type="InterPro" id="IPR011009">
    <property type="entry name" value="Kinase-like_dom_sf"/>
</dbReference>
<evidence type="ECO:0000313" key="19">
    <source>
        <dbReference type="EMBL" id="OMJ95641.1"/>
    </source>
</evidence>
<keyword evidence="5" id="KW-0808">Transferase</keyword>
<dbReference type="InterPro" id="IPR002048">
    <property type="entry name" value="EF_hand_dom"/>
</dbReference>
<dbReference type="SMART" id="SM00220">
    <property type="entry name" value="S_TKc"/>
    <property type="match status" value="1"/>
</dbReference>
<name>A0A1R2D344_9CILI</name>
<organism evidence="19 20">
    <name type="scientific">Stentor coeruleus</name>
    <dbReference type="NCBI Taxonomy" id="5963"/>
    <lineage>
        <taxon>Eukaryota</taxon>
        <taxon>Sar</taxon>
        <taxon>Alveolata</taxon>
        <taxon>Ciliophora</taxon>
        <taxon>Postciliodesmatophora</taxon>
        <taxon>Heterotrichea</taxon>
        <taxon>Heterotrichida</taxon>
        <taxon>Stentoridae</taxon>
        <taxon>Stentor</taxon>
    </lineage>
</organism>
<dbReference type="GO" id="GO:0005524">
    <property type="term" value="F:ATP binding"/>
    <property type="evidence" value="ECO:0007669"/>
    <property type="project" value="UniProtKB-UniRule"/>
</dbReference>
<dbReference type="PANTHER" id="PTHR24349">
    <property type="entry name" value="SERINE/THREONINE-PROTEIN KINASE"/>
    <property type="match status" value="1"/>
</dbReference>
<dbReference type="GO" id="GO:0004674">
    <property type="term" value="F:protein serine/threonine kinase activity"/>
    <property type="evidence" value="ECO:0007669"/>
    <property type="project" value="UniProtKB-KW"/>
</dbReference>
<evidence type="ECO:0000256" key="3">
    <source>
        <dbReference type="ARBA" id="ARBA00012513"/>
    </source>
</evidence>
<comment type="catalytic activity">
    <reaction evidence="13">
        <text>L-threonyl-[protein] + ATP = O-phospho-L-threonyl-[protein] + ADP + H(+)</text>
        <dbReference type="Rhea" id="RHEA:46608"/>
        <dbReference type="Rhea" id="RHEA-COMP:11060"/>
        <dbReference type="Rhea" id="RHEA-COMP:11605"/>
        <dbReference type="ChEBI" id="CHEBI:15378"/>
        <dbReference type="ChEBI" id="CHEBI:30013"/>
        <dbReference type="ChEBI" id="CHEBI:30616"/>
        <dbReference type="ChEBI" id="CHEBI:61977"/>
        <dbReference type="ChEBI" id="CHEBI:456216"/>
        <dbReference type="EC" id="2.7.11.1"/>
    </reaction>
</comment>
<feature type="binding site" evidence="15">
    <location>
        <position position="68"/>
    </location>
    <ligand>
        <name>ATP</name>
        <dbReference type="ChEBI" id="CHEBI:30616"/>
    </ligand>
</feature>
<keyword evidence="4 16" id="KW-0723">Serine/threonine-protein kinase</keyword>
<evidence type="ECO:0000256" key="7">
    <source>
        <dbReference type="ARBA" id="ARBA00022737"/>
    </source>
</evidence>
<dbReference type="FunFam" id="1.10.238.10:FF:000003">
    <property type="entry name" value="Calmodulin A"/>
    <property type="match status" value="1"/>
</dbReference>
<dbReference type="Gene3D" id="3.30.200.20">
    <property type="entry name" value="Phosphorylase Kinase, domain 1"/>
    <property type="match status" value="1"/>
</dbReference>
<dbReference type="EMBL" id="MPUH01000009">
    <property type="protein sequence ID" value="OMJ95641.1"/>
    <property type="molecule type" value="Genomic_DNA"/>
</dbReference>
<evidence type="ECO:0000256" key="1">
    <source>
        <dbReference type="ARBA" id="ARBA00001946"/>
    </source>
</evidence>
<dbReference type="InterPro" id="IPR018247">
    <property type="entry name" value="EF_Hand_1_Ca_BS"/>
</dbReference>
<sequence length="481" mass="54670">MGCSALTKLKAKRRHQQEIFTVCPIWFIHENLQKVLDVYTFNSLIGEGTYGQVHLATHKLTNQQRAIKIVNKRNIKSSELKNKFINEISVLKMLDHPNIIKLYEFFEDDNSYYLVTDYLSGGELLDYILKNKVLSEKNTAKYIKQALESVAYLHSKNIVHRDIKLENLMLESNEPNALLKLIDFGTSIISSPFKKLKTYKGTISYLSPEVFENEYNEKCDLWSIGVIMYILLSGKMPFGGRDEGEIIRCITKGSFNIKGREWIKISPQATDLLKKLLNPNPKLRISASAALSHPWFTANIQEPSQSIDLNTVLSNLLNFRAEFKLQKAVMCFIANNLMSQAEKAELAQAFKCFDTAGDGKLSENDLNKACKKVLGYKISNEDIKKIIKEIDADKNGSIDYSEFLIATMNRDKLLSAERLEMVFKAFDSNGCGRITGDDIKELIESHEMEDSYWNKIVAEVDANGDGGVDLKEFKDMMLSCL</sequence>
<dbReference type="InterPro" id="IPR017441">
    <property type="entry name" value="Protein_kinase_ATP_BS"/>
</dbReference>
<dbReference type="OrthoDB" id="74764at2759"/>
<evidence type="ECO:0000256" key="16">
    <source>
        <dbReference type="RuleBase" id="RU000304"/>
    </source>
</evidence>
<dbReference type="InterPro" id="IPR011992">
    <property type="entry name" value="EF-hand-dom_pair"/>
</dbReference>
<keyword evidence="9" id="KW-0418">Kinase</keyword>
<dbReference type="EC" id="2.7.11.1" evidence="3"/>
<dbReference type="InterPro" id="IPR050205">
    <property type="entry name" value="CDPK_Ser/Thr_kinases"/>
</dbReference>
<keyword evidence="11 15" id="KW-0067">ATP-binding</keyword>
<evidence type="ECO:0000256" key="9">
    <source>
        <dbReference type="ARBA" id="ARBA00022777"/>
    </source>
</evidence>
<dbReference type="SUPFAM" id="SSF56112">
    <property type="entry name" value="Protein kinase-like (PK-like)"/>
    <property type="match status" value="1"/>
</dbReference>
<dbReference type="SMART" id="SM00054">
    <property type="entry name" value="EFh"/>
    <property type="match status" value="4"/>
</dbReference>
<feature type="domain" description="EF-hand" evidence="18">
    <location>
        <begin position="378"/>
        <end position="413"/>
    </location>
</feature>
<comment type="catalytic activity">
    <reaction evidence="14">
        <text>L-seryl-[protein] + ATP = O-phospho-L-seryl-[protein] + ADP + H(+)</text>
        <dbReference type="Rhea" id="RHEA:17989"/>
        <dbReference type="Rhea" id="RHEA-COMP:9863"/>
        <dbReference type="Rhea" id="RHEA-COMP:11604"/>
        <dbReference type="ChEBI" id="CHEBI:15378"/>
        <dbReference type="ChEBI" id="CHEBI:29999"/>
        <dbReference type="ChEBI" id="CHEBI:30616"/>
        <dbReference type="ChEBI" id="CHEBI:83421"/>
        <dbReference type="ChEBI" id="CHEBI:456216"/>
        <dbReference type="EC" id="2.7.11.1"/>
    </reaction>
</comment>
<evidence type="ECO:0000256" key="13">
    <source>
        <dbReference type="ARBA" id="ARBA00047899"/>
    </source>
</evidence>
<dbReference type="PROSITE" id="PS50222">
    <property type="entry name" value="EF_HAND_2"/>
    <property type="match status" value="3"/>
</dbReference>
<evidence type="ECO:0000259" key="18">
    <source>
        <dbReference type="PROSITE" id="PS50222"/>
    </source>
</evidence>
<protein>
    <recommendedName>
        <fullName evidence="3">non-specific serine/threonine protein kinase</fullName>
        <ecNumber evidence="3">2.7.11.1</ecNumber>
    </recommendedName>
</protein>
<evidence type="ECO:0000256" key="2">
    <source>
        <dbReference type="ARBA" id="ARBA00011245"/>
    </source>
</evidence>
<dbReference type="AlphaFoldDB" id="A0A1R2D344"/>
<dbReference type="InterPro" id="IPR008271">
    <property type="entry name" value="Ser/Thr_kinase_AS"/>
</dbReference>
<proteinExistence type="inferred from homology"/>
<evidence type="ECO:0000256" key="8">
    <source>
        <dbReference type="ARBA" id="ARBA00022741"/>
    </source>
</evidence>
<dbReference type="PROSITE" id="PS00108">
    <property type="entry name" value="PROTEIN_KINASE_ST"/>
    <property type="match status" value="1"/>
</dbReference>
<comment type="cofactor">
    <cofactor evidence="1">
        <name>Mg(2+)</name>
        <dbReference type="ChEBI" id="CHEBI:18420"/>
    </cofactor>
</comment>
<dbReference type="CDD" id="cd05117">
    <property type="entry name" value="STKc_CAMK"/>
    <property type="match status" value="1"/>
</dbReference>
<evidence type="ECO:0000313" key="20">
    <source>
        <dbReference type="Proteomes" id="UP000187209"/>
    </source>
</evidence>
<evidence type="ECO:0000256" key="15">
    <source>
        <dbReference type="PROSITE-ProRule" id="PRU10141"/>
    </source>
</evidence>
<dbReference type="FunFam" id="3.30.200.20:FF:000315">
    <property type="entry name" value="Calcium-dependent protein kinase 3"/>
    <property type="match status" value="1"/>
</dbReference>
<dbReference type="Gene3D" id="1.10.238.10">
    <property type="entry name" value="EF-hand"/>
    <property type="match status" value="2"/>
</dbReference>
<dbReference type="GO" id="GO:0005509">
    <property type="term" value="F:calcium ion binding"/>
    <property type="evidence" value="ECO:0007669"/>
    <property type="project" value="InterPro"/>
</dbReference>
<dbReference type="PROSITE" id="PS50011">
    <property type="entry name" value="PROTEIN_KINASE_DOM"/>
    <property type="match status" value="1"/>
</dbReference>
<evidence type="ECO:0000256" key="5">
    <source>
        <dbReference type="ARBA" id="ARBA00022679"/>
    </source>
</evidence>
<dbReference type="Proteomes" id="UP000187209">
    <property type="component" value="Unassembled WGS sequence"/>
</dbReference>
<dbReference type="InterPro" id="IPR000719">
    <property type="entry name" value="Prot_kinase_dom"/>
</dbReference>
<comment type="subunit">
    <text evidence="2">Monomer.</text>
</comment>
<keyword evidence="10" id="KW-0106">Calcium</keyword>
<dbReference type="PROSITE" id="PS00107">
    <property type="entry name" value="PROTEIN_KINASE_ATP"/>
    <property type="match status" value="1"/>
</dbReference>
<comment type="similarity">
    <text evidence="12">Belongs to the protein kinase superfamily. Ser/Thr protein kinase family. CDPK subfamily.</text>
</comment>
<evidence type="ECO:0000256" key="6">
    <source>
        <dbReference type="ARBA" id="ARBA00022723"/>
    </source>
</evidence>
<evidence type="ECO:0000256" key="14">
    <source>
        <dbReference type="ARBA" id="ARBA00048679"/>
    </source>
</evidence>